<evidence type="ECO:0000256" key="3">
    <source>
        <dbReference type="ARBA" id="ARBA00022833"/>
    </source>
</evidence>
<organism evidence="7 8">
    <name type="scientific">Caenorhabditis tropicalis</name>
    <dbReference type="NCBI Taxonomy" id="1561998"/>
    <lineage>
        <taxon>Eukaryota</taxon>
        <taxon>Metazoa</taxon>
        <taxon>Ecdysozoa</taxon>
        <taxon>Nematoda</taxon>
        <taxon>Chromadorea</taxon>
        <taxon>Rhabditida</taxon>
        <taxon>Rhabditina</taxon>
        <taxon>Rhabditomorpha</taxon>
        <taxon>Rhabditoidea</taxon>
        <taxon>Rhabditidae</taxon>
        <taxon>Peloderinae</taxon>
        <taxon>Caenorhabditis</taxon>
    </lineage>
</organism>
<dbReference type="Gene3D" id="2.10.110.10">
    <property type="entry name" value="Cysteine Rich Protein"/>
    <property type="match status" value="2"/>
</dbReference>
<dbReference type="eggNOG" id="KOG1703">
    <property type="taxonomic scope" value="Eukaryota"/>
</dbReference>
<keyword evidence="2" id="KW-0677">Repeat</keyword>
<dbReference type="InterPro" id="IPR001781">
    <property type="entry name" value="Znf_LIM"/>
</dbReference>
<accession>A0A1I7UKI2</accession>
<dbReference type="PANTHER" id="PTHR24205:SF16">
    <property type="entry name" value="GH01042P-RELATED"/>
    <property type="match status" value="1"/>
</dbReference>
<dbReference type="WBParaSite" id="Csp11.Scaffold630.g16877.t3">
    <property type="protein sequence ID" value="Csp11.Scaffold630.g16877.t3"/>
    <property type="gene ID" value="Csp11.Scaffold630.g16877"/>
</dbReference>
<dbReference type="PANTHER" id="PTHR24205">
    <property type="entry name" value="FOUR AND A HALF LIM DOMAINS PROTEIN"/>
    <property type="match status" value="1"/>
</dbReference>
<dbReference type="PROSITE" id="PS50023">
    <property type="entry name" value="LIM_DOMAIN_2"/>
    <property type="match status" value="1"/>
</dbReference>
<keyword evidence="7" id="KW-1185">Reference proteome</keyword>
<dbReference type="GO" id="GO:0003712">
    <property type="term" value="F:transcription coregulator activity"/>
    <property type="evidence" value="ECO:0007669"/>
    <property type="project" value="TreeGrafter"/>
</dbReference>
<keyword evidence="4 5" id="KW-0440">LIM domain</keyword>
<evidence type="ECO:0000313" key="8">
    <source>
        <dbReference type="WBParaSite" id="Csp11.Scaffold630.g16877.t3"/>
    </source>
</evidence>
<dbReference type="GO" id="GO:0030018">
    <property type="term" value="C:Z disc"/>
    <property type="evidence" value="ECO:0007669"/>
    <property type="project" value="TreeGrafter"/>
</dbReference>
<dbReference type="Pfam" id="PF00412">
    <property type="entry name" value="LIM"/>
    <property type="match status" value="2"/>
</dbReference>
<evidence type="ECO:0000256" key="2">
    <source>
        <dbReference type="ARBA" id="ARBA00022737"/>
    </source>
</evidence>
<dbReference type="Proteomes" id="UP000095282">
    <property type="component" value="Unplaced"/>
</dbReference>
<dbReference type="AlphaFoldDB" id="A0A1I7UKI2"/>
<name>A0A1I7UKI2_9PELO</name>
<evidence type="ECO:0000313" key="7">
    <source>
        <dbReference type="Proteomes" id="UP000095282"/>
    </source>
</evidence>
<dbReference type="SMART" id="SM00132">
    <property type="entry name" value="LIM"/>
    <property type="match status" value="2"/>
</dbReference>
<evidence type="ECO:0000256" key="1">
    <source>
        <dbReference type="ARBA" id="ARBA00022723"/>
    </source>
</evidence>
<dbReference type="PROSITE" id="PS00478">
    <property type="entry name" value="LIM_DOMAIN_1"/>
    <property type="match status" value="2"/>
</dbReference>
<dbReference type="GO" id="GO:0046872">
    <property type="term" value="F:metal ion binding"/>
    <property type="evidence" value="ECO:0007669"/>
    <property type="project" value="UniProtKB-KW"/>
</dbReference>
<dbReference type="GO" id="GO:0005634">
    <property type="term" value="C:nucleus"/>
    <property type="evidence" value="ECO:0007669"/>
    <property type="project" value="TreeGrafter"/>
</dbReference>
<feature type="domain" description="LIM zinc-binding" evidence="6">
    <location>
        <begin position="85"/>
        <end position="145"/>
    </location>
</feature>
<sequence>MDQKKKMCSSENKLEMLNCGGCKKRILQKEVKANLVVLLFNRFWHKDHIKCVYCKLPISDGRILRSKVDSSKPACYACHIQTTHPACVVCYLPVIERGLVAFDRLFHIDCFRCAICNKTIPQRTGFYERDLMLYDPSCYMLYIKDDGIDEFGIFPAVRSALLDRPSGVTSGVNNDASID</sequence>
<proteinExistence type="predicted"/>
<evidence type="ECO:0000256" key="5">
    <source>
        <dbReference type="PROSITE-ProRule" id="PRU00125"/>
    </source>
</evidence>
<dbReference type="SUPFAM" id="SSF57716">
    <property type="entry name" value="Glucocorticoid receptor-like (DNA-binding domain)"/>
    <property type="match status" value="1"/>
</dbReference>
<keyword evidence="3 5" id="KW-0862">Zinc</keyword>
<reference evidence="8" key="1">
    <citation type="submission" date="2016-11" db="UniProtKB">
        <authorList>
            <consortium name="WormBaseParasite"/>
        </authorList>
    </citation>
    <scope>IDENTIFICATION</scope>
</reference>
<dbReference type="FunFam" id="2.10.110.10:FF:000172">
    <property type="entry name" value="Protein CBG11874"/>
    <property type="match status" value="1"/>
</dbReference>
<keyword evidence="1 5" id="KW-0479">Metal-binding</keyword>
<evidence type="ECO:0000256" key="4">
    <source>
        <dbReference type="ARBA" id="ARBA00023038"/>
    </source>
</evidence>
<protein>
    <submittedName>
        <fullName evidence="8">LIM zinc-binding domain-containing protein</fullName>
    </submittedName>
</protein>
<dbReference type="STRING" id="1561998.A0A1I7UKI2"/>
<evidence type="ECO:0000259" key="6">
    <source>
        <dbReference type="PROSITE" id="PS50023"/>
    </source>
</evidence>